<dbReference type="Pfam" id="PF13240">
    <property type="entry name" value="Zn_Ribbon_1"/>
    <property type="match status" value="1"/>
</dbReference>
<name>A0A2J6X990_9CHLR</name>
<dbReference type="InterPro" id="IPR038587">
    <property type="entry name" value="Ribosomal_eL40_sf"/>
</dbReference>
<dbReference type="InterPro" id="IPR026870">
    <property type="entry name" value="Zinc_ribbon_dom"/>
</dbReference>
<dbReference type="Gene3D" id="4.10.1060.50">
    <property type="match status" value="1"/>
</dbReference>
<gene>
    <name evidence="2" type="ORF">C0184_04655</name>
</gene>
<dbReference type="EMBL" id="PNIQ01000304">
    <property type="protein sequence ID" value="PMP83882.1"/>
    <property type="molecule type" value="Genomic_DNA"/>
</dbReference>
<proteinExistence type="predicted"/>
<feature type="non-terminal residue" evidence="2">
    <location>
        <position position="38"/>
    </location>
</feature>
<dbReference type="AlphaFoldDB" id="A0A2J6X990"/>
<comment type="caution">
    <text evidence="2">The sequence shown here is derived from an EMBL/GenBank/DDBJ whole genome shotgun (WGS) entry which is preliminary data.</text>
</comment>
<organism evidence="2 3">
    <name type="scientific">Chloroflexus aggregans</name>
    <dbReference type="NCBI Taxonomy" id="152260"/>
    <lineage>
        <taxon>Bacteria</taxon>
        <taxon>Bacillati</taxon>
        <taxon>Chloroflexota</taxon>
        <taxon>Chloroflexia</taxon>
        <taxon>Chloroflexales</taxon>
        <taxon>Chloroflexineae</taxon>
        <taxon>Chloroflexaceae</taxon>
        <taxon>Chloroflexus</taxon>
    </lineage>
</organism>
<dbReference type="Proteomes" id="UP000243376">
    <property type="component" value="Unassembled WGS sequence"/>
</dbReference>
<protein>
    <recommendedName>
        <fullName evidence="1">Zinc-ribbon domain-containing protein</fullName>
    </recommendedName>
</protein>
<accession>A0A2J6X990</accession>
<evidence type="ECO:0000313" key="2">
    <source>
        <dbReference type="EMBL" id="PMP83882.1"/>
    </source>
</evidence>
<evidence type="ECO:0000313" key="3">
    <source>
        <dbReference type="Proteomes" id="UP000243376"/>
    </source>
</evidence>
<evidence type="ECO:0000259" key="1">
    <source>
        <dbReference type="Pfam" id="PF13240"/>
    </source>
</evidence>
<reference evidence="2 3" key="1">
    <citation type="submission" date="2018-01" db="EMBL/GenBank/DDBJ databases">
        <title>Metagenomic assembled genomes from two thermal pools in the Uzon Caldera, Kamchatka, Russia.</title>
        <authorList>
            <person name="Wilkins L."/>
            <person name="Ettinger C."/>
        </authorList>
    </citation>
    <scope>NUCLEOTIDE SEQUENCE [LARGE SCALE GENOMIC DNA]</scope>
    <source>
        <strain evidence="2">ZAV-02</strain>
    </source>
</reference>
<feature type="domain" description="Zinc-ribbon" evidence="1">
    <location>
        <begin position="3"/>
        <end position="25"/>
    </location>
</feature>
<sequence length="38" mass="3779">MPFCPQCGAANPDSARFCDQCGAKLIPAPAPSATSAPS</sequence>